<organism evidence="1 2">
    <name type="scientific">Nitrosococcus watsoni (strain C-113)</name>
    <dbReference type="NCBI Taxonomy" id="105559"/>
    <lineage>
        <taxon>Bacteria</taxon>
        <taxon>Pseudomonadati</taxon>
        <taxon>Pseudomonadota</taxon>
        <taxon>Gammaproteobacteria</taxon>
        <taxon>Chromatiales</taxon>
        <taxon>Chromatiaceae</taxon>
        <taxon>Nitrosococcus</taxon>
    </lineage>
</organism>
<dbReference type="OrthoDB" id="336534at2"/>
<name>D8KC11_NITWC</name>
<dbReference type="AlphaFoldDB" id="D8KC11"/>
<dbReference type="RefSeq" id="WP_013221745.1">
    <property type="nucleotide sequence ID" value="NC_014315.1"/>
</dbReference>
<dbReference type="EMBL" id="CP002086">
    <property type="protein sequence ID" value="ADJ29682.1"/>
    <property type="molecule type" value="Genomic_DNA"/>
</dbReference>
<dbReference type="eggNOG" id="ENOG5032W0I">
    <property type="taxonomic scope" value="Bacteria"/>
</dbReference>
<proteinExistence type="predicted"/>
<gene>
    <name evidence="1" type="ordered locus">Nwat_2945</name>
</gene>
<keyword evidence="2" id="KW-1185">Reference proteome</keyword>
<reference evidence="1 2" key="1">
    <citation type="submission" date="2010-06" db="EMBL/GenBank/DDBJ databases">
        <title>Complete sequence of chromosome of Nitrosococcus watsoni C-113.</title>
        <authorList>
            <consortium name="US DOE Joint Genome Institute"/>
            <person name="Lucas S."/>
            <person name="Copeland A."/>
            <person name="Lapidus A."/>
            <person name="Cheng J.-F."/>
            <person name="Bruce D."/>
            <person name="Goodwin L."/>
            <person name="Pitluck S."/>
            <person name="Malfatti S.A."/>
            <person name="Chain P.S.G."/>
            <person name="Land M."/>
            <person name="Hauser L."/>
            <person name="Kyrpides N."/>
            <person name="Ivanova N."/>
            <person name="Cambell M.A."/>
            <person name="Heidelberg J.F."/>
            <person name="Klotz M.G."/>
            <person name="Woyke T."/>
        </authorList>
    </citation>
    <scope>NUCLEOTIDE SEQUENCE [LARGE SCALE GENOMIC DNA]</scope>
    <source>
        <strain evidence="1 2">C-113</strain>
    </source>
</reference>
<evidence type="ECO:0008006" key="3">
    <source>
        <dbReference type="Google" id="ProtNLM"/>
    </source>
</evidence>
<sequence length="104" mass="12317">MAVLEDFNKRSIRLTDERRQHLESAHPEMKGQIRRVGETLASPDKVVRSRTDSLAELFYKFYHSTPVTEKYLCIVVKSLESDHFIITAYFTDRVKRGEILWKRM</sequence>
<protein>
    <recommendedName>
        <fullName evidence="3">Phage-Barnase-EndoU-ColicinE5/D-RelE like nuclease 2 domain-containing protein</fullName>
    </recommendedName>
</protein>
<dbReference type="KEGG" id="nwa:Nwat_2945"/>
<accession>D8KC11</accession>
<dbReference type="HOGENOM" id="CLU_179865_0_0_6"/>
<dbReference type="Proteomes" id="UP000000393">
    <property type="component" value="Chromosome"/>
</dbReference>
<evidence type="ECO:0000313" key="2">
    <source>
        <dbReference type="Proteomes" id="UP000000393"/>
    </source>
</evidence>
<evidence type="ECO:0000313" key="1">
    <source>
        <dbReference type="EMBL" id="ADJ29682.1"/>
    </source>
</evidence>
<dbReference type="STRING" id="105559.Nwat_2945"/>